<dbReference type="PATRIC" id="fig|1367477.3.peg.3894"/>
<proteinExistence type="predicted"/>
<dbReference type="STRING" id="1367477.N288_19485"/>
<dbReference type="AlphaFoldDB" id="U5LD68"/>
<dbReference type="OrthoDB" id="2451090at2"/>
<feature type="transmembrane region" description="Helical" evidence="1">
    <location>
        <begin position="6"/>
        <end position="26"/>
    </location>
</feature>
<dbReference type="HOGENOM" id="CLU_1473912_0_0_9"/>
<dbReference type="RefSeq" id="WP_009796132.1">
    <property type="nucleotide sequence ID" value="NC_022524.1"/>
</dbReference>
<feature type="transmembrane region" description="Helical" evidence="1">
    <location>
        <begin position="31"/>
        <end position="49"/>
    </location>
</feature>
<sequence length="190" mass="21303">MNEMLSLVLAAVHTGGWLSPVLFILLHTIRLFLFVPAAAVCIAGGAAFGMVPGTAYSAAGLLLGNMLFYWLLEKMPAARSKLTSLKKRWFGEYRNLTAGQVAVLRLIPFVHYHLLTFCLLERYKRFGEFVKGSWLTNLPMAVCYTMFGGFISRFSLPAALAILLVLGVLVYILREKMSVIQWRDFFKETA</sequence>
<accession>U5LD68</accession>
<keyword evidence="4" id="KW-1185">Reference proteome</keyword>
<dbReference type="EMBL" id="CP006643">
    <property type="protein sequence ID" value="AGX05774.1"/>
    <property type="molecule type" value="Genomic_DNA"/>
</dbReference>
<evidence type="ECO:0000259" key="2">
    <source>
        <dbReference type="Pfam" id="PF09335"/>
    </source>
</evidence>
<feature type="transmembrane region" description="Helical" evidence="1">
    <location>
        <begin position="154"/>
        <end position="173"/>
    </location>
</feature>
<name>U5LD68_9BACI</name>
<dbReference type="KEGG" id="bif:N288_19485"/>
<reference evidence="3 4" key="1">
    <citation type="submission" date="2013-07" db="EMBL/GenBank/DDBJ databases">
        <title>Complete genome sequence of Bacillus infantis NRRL B-14911 that has potential to induce cardiac disease by antigenic mimicry.</title>
        <authorList>
            <person name="Massilamany C."/>
            <person name="Smith T.P.L."/>
            <person name="Loy J.D."/>
            <person name="Barletta R."/>
            <person name="Reddy J."/>
        </authorList>
    </citation>
    <scope>NUCLEOTIDE SEQUENCE [LARGE SCALE GENOMIC DNA]</scope>
    <source>
        <strain evidence="3 4">NRRL B-14911</strain>
    </source>
</reference>
<feature type="transmembrane region" description="Helical" evidence="1">
    <location>
        <begin position="55"/>
        <end position="72"/>
    </location>
</feature>
<evidence type="ECO:0000313" key="3">
    <source>
        <dbReference type="EMBL" id="AGX05774.1"/>
    </source>
</evidence>
<dbReference type="InterPro" id="IPR032816">
    <property type="entry name" value="VTT_dom"/>
</dbReference>
<keyword evidence="1" id="KW-1133">Transmembrane helix</keyword>
<organism evidence="3 4">
    <name type="scientific">Bacillus infantis NRRL B-14911</name>
    <dbReference type="NCBI Taxonomy" id="1367477"/>
    <lineage>
        <taxon>Bacteria</taxon>
        <taxon>Bacillati</taxon>
        <taxon>Bacillota</taxon>
        <taxon>Bacilli</taxon>
        <taxon>Bacillales</taxon>
        <taxon>Bacillaceae</taxon>
        <taxon>Bacillus</taxon>
    </lineage>
</organism>
<gene>
    <name evidence="3" type="ORF">N288_19485</name>
</gene>
<keyword evidence="1" id="KW-0812">Transmembrane</keyword>
<evidence type="ECO:0000256" key="1">
    <source>
        <dbReference type="SAM" id="Phobius"/>
    </source>
</evidence>
<dbReference type="Pfam" id="PF09335">
    <property type="entry name" value="VTT_dom"/>
    <property type="match status" value="1"/>
</dbReference>
<keyword evidence="1" id="KW-0472">Membrane</keyword>
<protein>
    <submittedName>
        <fullName evidence="3">Alkaline phosphatase</fullName>
    </submittedName>
</protein>
<evidence type="ECO:0000313" key="4">
    <source>
        <dbReference type="Proteomes" id="UP000017805"/>
    </source>
</evidence>
<feature type="domain" description="VTT" evidence="2">
    <location>
        <begin position="35"/>
        <end position="148"/>
    </location>
</feature>
<dbReference type="Proteomes" id="UP000017805">
    <property type="component" value="Chromosome"/>
</dbReference>